<evidence type="ECO:0000313" key="3">
    <source>
        <dbReference type="EMBL" id="TSK42133.1"/>
    </source>
</evidence>
<keyword evidence="3" id="KW-0675">Receptor</keyword>
<sequence length="191" mass="21890">MLSPEEQENAALRQCVQAQAQLEEAITKVVKAEAQLRGNSREVKFQLHSCISRHLETLRSREVWLLEQIDLLEHLKAEALQQQLLQLHWVLKTSVSNLTSQRPSSAEKTWIVQNCLKTLKRQKLDQDWGGPLAEWYSSNKPGNSAPIGYQSSNNPQDWLLTPKEKLQVQIPCVHIDFQNAWGQRKDLEACS</sequence>
<protein>
    <submittedName>
        <fullName evidence="3">Nuclear receptor coactivator 4</fullName>
    </submittedName>
</protein>
<comment type="caution">
    <text evidence="3">The sequence shown here is derived from an EMBL/GenBank/DDBJ whole genome shotgun (WGS) entry which is preliminary data.</text>
</comment>
<dbReference type="OrthoDB" id="6334544at2759"/>
<keyword evidence="4" id="KW-1185">Reference proteome</keyword>
<dbReference type="InterPro" id="IPR039947">
    <property type="entry name" value="NCoA-4"/>
</dbReference>
<keyword evidence="1" id="KW-0175">Coiled coil</keyword>
<organism evidence="3 4">
    <name type="scientific">Bagarius yarrelli</name>
    <name type="common">Goonch</name>
    <name type="synonym">Bagrus yarrelli</name>
    <dbReference type="NCBI Taxonomy" id="175774"/>
    <lineage>
        <taxon>Eukaryota</taxon>
        <taxon>Metazoa</taxon>
        <taxon>Chordata</taxon>
        <taxon>Craniata</taxon>
        <taxon>Vertebrata</taxon>
        <taxon>Euteleostomi</taxon>
        <taxon>Actinopterygii</taxon>
        <taxon>Neopterygii</taxon>
        <taxon>Teleostei</taxon>
        <taxon>Ostariophysi</taxon>
        <taxon>Siluriformes</taxon>
        <taxon>Sisoridae</taxon>
        <taxon>Sisorinae</taxon>
        <taxon>Bagarius</taxon>
    </lineage>
</organism>
<feature type="domain" description="Nuclear receptor coactivator 4 N-terminal" evidence="2">
    <location>
        <begin position="12"/>
        <end position="99"/>
    </location>
</feature>
<dbReference type="PANTHER" id="PTHR17085:SF3">
    <property type="entry name" value="NUCLEAR RECEPTOR COACTIVATOR 4"/>
    <property type="match status" value="1"/>
</dbReference>
<dbReference type="PANTHER" id="PTHR17085">
    <property type="entry name" value="NUCLEAR RECEPTOR COACTIVATOR 4"/>
    <property type="match status" value="1"/>
</dbReference>
<feature type="domain" description="Nuclear receptor coactivator 4 N-terminal" evidence="2">
    <location>
        <begin position="131"/>
        <end position="190"/>
    </location>
</feature>
<dbReference type="Proteomes" id="UP000319801">
    <property type="component" value="Unassembled WGS sequence"/>
</dbReference>
<proteinExistence type="predicted"/>
<dbReference type="InterPro" id="IPR022174">
    <property type="entry name" value="NCOA4_N"/>
</dbReference>
<dbReference type="AlphaFoldDB" id="A0A556TR70"/>
<dbReference type="Pfam" id="PF12489">
    <property type="entry name" value="ARA70"/>
    <property type="match status" value="2"/>
</dbReference>
<dbReference type="GO" id="GO:0009725">
    <property type="term" value="P:response to hormone"/>
    <property type="evidence" value="ECO:0007669"/>
    <property type="project" value="TreeGrafter"/>
</dbReference>
<dbReference type="GO" id="GO:0006879">
    <property type="term" value="P:intracellular iron ion homeostasis"/>
    <property type="evidence" value="ECO:0007669"/>
    <property type="project" value="InterPro"/>
</dbReference>
<feature type="coiled-coil region" evidence="1">
    <location>
        <begin position="15"/>
        <end position="42"/>
    </location>
</feature>
<evidence type="ECO:0000313" key="4">
    <source>
        <dbReference type="Proteomes" id="UP000319801"/>
    </source>
</evidence>
<evidence type="ECO:0000256" key="1">
    <source>
        <dbReference type="SAM" id="Coils"/>
    </source>
</evidence>
<accession>A0A556TR70</accession>
<name>A0A556TR70_BAGYA</name>
<evidence type="ECO:0000259" key="2">
    <source>
        <dbReference type="Pfam" id="PF12489"/>
    </source>
</evidence>
<gene>
    <name evidence="3" type="ORF">Baya_4601</name>
</gene>
<dbReference type="EMBL" id="VCAZ01000012">
    <property type="protein sequence ID" value="TSK42133.1"/>
    <property type="molecule type" value="Genomic_DNA"/>
</dbReference>
<reference evidence="3 4" key="1">
    <citation type="journal article" date="2019" name="Genome Biol. Evol.">
        <title>Whole-Genome Sequencing of the Giant Devil Catfish, Bagarius yarrelli.</title>
        <authorList>
            <person name="Jiang W."/>
            <person name="Lv Y."/>
            <person name="Cheng L."/>
            <person name="Yang K."/>
            <person name="Chao B."/>
            <person name="Wang X."/>
            <person name="Li Y."/>
            <person name="Pan X."/>
            <person name="You X."/>
            <person name="Zhang Y."/>
            <person name="Yang J."/>
            <person name="Li J."/>
            <person name="Zhang X."/>
            <person name="Liu S."/>
            <person name="Sun C."/>
            <person name="Yang J."/>
            <person name="Shi Q."/>
        </authorList>
    </citation>
    <scope>NUCLEOTIDE SEQUENCE [LARGE SCALE GENOMIC DNA]</scope>
    <source>
        <strain evidence="3">JWS20170419001</strain>
        <tissue evidence="3">Muscle</tissue>
    </source>
</reference>
<dbReference type="GO" id="GO:0003713">
    <property type="term" value="F:transcription coactivator activity"/>
    <property type="evidence" value="ECO:0007669"/>
    <property type="project" value="InterPro"/>
</dbReference>